<dbReference type="EMBL" id="CYUE01000020">
    <property type="protein sequence ID" value="CUK26550.1"/>
    <property type="molecule type" value="Genomic_DNA"/>
</dbReference>
<dbReference type="Gene3D" id="2.40.50.1020">
    <property type="entry name" value="LytTr DNA-binding domain"/>
    <property type="match status" value="1"/>
</dbReference>
<feature type="transmembrane region" description="Helical" evidence="1">
    <location>
        <begin position="21"/>
        <end position="43"/>
    </location>
</feature>
<keyword evidence="4" id="KW-1185">Reference proteome</keyword>
<dbReference type="PROSITE" id="PS50930">
    <property type="entry name" value="HTH_LYTTR"/>
    <property type="match status" value="1"/>
</dbReference>
<protein>
    <submittedName>
        <fullName evidence="3">Response regulator of the LytR/AlgR family protein</fullName>
    </submittedName>
</protein>
<dbReference type="STRING" id="1715691.TA5113_01192"/>
<keyword evidence="1" id="KW-0472">Membrane</keyword>
<feature type="transmembrane region" description="Helical" evidence="1">
    <location>
        <begin position="87"/>
        <end position="111"/>
    </location>
</feature>
<dbReference type="SMART" id="SM00850">
    <property type="entry name" value="LytTR"/>
    <property type="match status" value="1"/>
</dbReference>
<organism evidence="3 4">
    <name type="scientific">Cognatishimia activa</name>
    <dbReference type="NCBI Taxonomy" id="1715691"/>
    <lineage>
        <taxon>Bacteria</taxon>
        <taxon>Pseudomonadati</taxon>
        <taxon>Pseudomonadota</taxon>
        <taxon>Alphaproteobacteria</taxon>
        <taxon>Rhodobacterales</taxon>
        <taxon>Paracoccaceae</taxon>
        <taxon>Cognatishimia</taxon>
    </lineage>
</organism>
<evidence type="ECO:0000313" key="3">
    <source>
        <dbReference type="EMBL" id="CUK26550.1"/>
    </source>
</evidence>
<sequence length="291" mass="32437">MQKAFRQKTMIETFKDTYKTLFSKLTLSIWVVATLLTVLSGPFGTFEEMTSVQLAIYWTSVTTSSILLGYLAYALTRCTLGFEETTLSRMMAGTLGTFFIATDVFALSHWVYDFADGPSYLSLLGWVGFVFFSVILGRFMFSQAIEKNAQENRSSPIQIVVPTPSETSPEPRLFQRLPSGAHGRVYRLSANDHFVHVRTETGEHKIRMRLRDAILEMDGVDGVCVHRSHWVPLDVMVSVRKASGKISVVLNNGEVVPVSRKYRENVDAQKLPECSSDVGSAAKVQSEASAL</sequence>
<evidence type="ECO:0000313" key="4">
    <source>
        <dbReference type="Proteomes" id="UP000051184"/>
    </source>
</evidence>
<evidence type="ECO:0000256" key="1">
    <source>
        <dbReference type="SAM" id="Phobius"/>
    </source>
</evidence>
<feature type="domain" description="HTH LytTR-type" evidence="2">
    <location>
        <begin position="185"/>
        <end position="273"/>
    </location>
</feature>
<feature type="transmembrane region" description="Helical" evidence="1">
    <location>
        <begin position="123"/>
        <end position="141"/>
    </location>
</feature>
<keyword evidence="1" id="KW-1133">Transmembrane helix</keyword>
<name>A0A0P1JAB8_9RHOB</name>
<feature type="transmembrane region" description="Helical" evidence="1">
    <location>
        <begin position="55"/>
        <end position="75"/>
    </location>
</feature>
<gene>
    <name evidence="3" type="ORF">TA5114_02365</name>
</gene>
<reference evidence="4" key="1">
    <citation type="submission" date="2015-09" db="EMBL/GenBank/DDBJ databases">
        <authorList>
            <person name="Rodrigo-Torres Lidia"/>
            <person name="Arahal R.David."/>
        </authorList>
    </citation>
    <scope>NUCLEOTIDE SEQUENCE [LARGE SCALE GENOMIC DNA]</scope>
    <source>
        <strain evidence="4">CECT 5114</strain>
    </source>
</reference>
<proteinExistence type="predicted"/>
<evidence type="ECO:0000259" key="2">
    <source>
        <dbReference type="PROSITE" id="PS50930"/>
    </source>
</evidence>
<keyword evidence="1" id="KW-0812">Transmembrane</keyword>
<dbReference type="Proteomes" id="UP000051184">
    <property type="component" value="Unassembled WGS sequence"/>
</dbReference>
<accession>A0A0P1JAB8</accession>
<dbReference type="AlphaFoldDB" id="A0A0P1JAB8"/>
<dbReference type="Pfam" id="PF04397">
    <property type="entry name" value="LytTR"/>
    <property type="match status" value="1"/>
</dbReference>
<dbReference type="GO" id="GO:0003677">
    <property type="term" value="F:DNA binding"/>
    <property type="evidence" value="ECO:0007669"/>
    <property type="project" value="InterPro"/>
</dbReference>
<dbReference type="InterPro" id="IPR007492">
    <property type="entry name" value="LytTR_DNA-bd_dom"/>
</dbReference>